<organism evidence="1 2">
    <name type="scientific">Methylobacterium mesophilicum SR1.6/6</name>
    <dbReference type="NCBI Taxonomy" id="908290"/>
    <lineage>
        <taxon>Bacteria</taxon>
        <taxon>Pseudomonadati</taxon>
        <taxon>Pseudomonadota</taxon>
        <taxon>Alphaproteobacteria</taxon>
        <taxon>Hyphomicrobiales</taxon>
        <taxon>Methylobacteriaceae</taxon>
        <taxon>Methylobacterium</taxon>
    </lineage>
</organism>
<name>A0A6B9G2I5_9HYPH</name>
<dbReference type="EMBL" id="CP043538">
    <property type="protein sequence ID" value="QGY05975.1"/>
    <property type="molecule type" value="Genomic_DNA"/>
</dbReference>
<dbReference type="OrthoDB" id="9810247at2"/>
<evidence type="ECO:0000313" key="2">
    <source>
        <dbReference type="Proteomes" id="UP000012488"/>
    </source>
</evidence>
<dbReference type="InterPro" id="IPR029063">
    <property type="entry name" value="SAM-dependent_MTases_sf"/>
</dbReference>
<gene>
    <name evidence="1" type="ORF">MMSR116_02045</name>
</gene>
<dbReference type="GO" id="GO:0008168">
    <property type="term" value="F:methyltransferase activity"/>
    <property type="evidence" value="ECO:0007669"/>
    <property type="project" value="UniProtKB-KW"/>
</dbReference>
<dbReference type="CDD" id="cd02440">
    <property type="entry name" value="AdoMet_MTases"/>
    <property type="match status" value="1"/>
</dbReference>
<proteinExistence type="predicted"/>
<dbReference type="Pfam" id="PF13489">
    <property type="entry name" value="Methyltransf_23"/>
    <property type="match status" value="1"/>
</dbReference>
<dbReference type="Gene3D" id="3.40.50.150">
    <property type="entry name" value="Vaccinia Virus protein VP39"/>
    <property type="match status" value="1"/>
</dbReference>
<dbReference type="KEGG" id="mmes:MMSR116_02045"/>
<keyword evidence="1" id="KW-0489">Methyltransferase</keyword>
<sequence length="236" mass="25808">MTTPSDYVGGELELFAAARNWKRYWSDVIAPFVGGRVLDVGAGLGATAEVFSERAGIEAWTCLEPDARFAARLATRVEAGGLPARTRVLRGTIQDLTAADRFDTVLYIDVLEHIRDDRGELARAAARLAEGGHLVVLSPAHPFLYAPFDAAIGHERRYTRATLRAAAPEGLRRVRLDYLDAVGFGASLGNRLVLRSAMPNAAQIAAWDRLMVPLSRRLDPWLGFRAGKSVLGIWAR</sequence>
<dbReference type="GO" id="GO:0032259">
    <property type="term" value="P:methylation"/>
    <property type="evidence" value="ECO:0007669"/>
    <property type="project" value="UniProtKB-KW"/>
</dbReference>
<accession>A0A6B9G2I5</accession>
<dbReference type="Proteomes" id="UP000012488">
    <property type="component" value="Chromosome"/>
</dbReference>
<reference evidence="1 2" key="2">
    <citation type="journal article" date="2013" name="Genome Announc.">
        <title>Draft Genome Sequence of Methylobacterium mesophilicum Strain SR1.6/6, Isolated from Citrus sinensis.</title>
        <authorList>
            <person name="Marinho Almeida D."/>
            <person name="Dini-Andreote F."/>
            <person name="Camargo Neves A.A."/>
            <person name="Juca Ramos R.T."/>
            <person name="Andreote F.D."/>
            <person name="Carneiro A.R."/>
            <person name="Oliveira de Souza Lima A."/>
            <person name="Caracciolo Gomes de Sa P.H."/>
            <person name="Ribeiro Barbosa M.S."/>
            <person name="Araujo W.L."/>
            <person name="Silva A."/>
        </authorList>
    </citation>
    <scope>NUCLEOTIDE SEQUENCE [LARGE SCALE GENOMIC DNA]</scope>
    <source>
        <strain evidence="1 2">SR1.6/6</strain>
    </source>
</reference>
<dbReference type="SUPFAM" id="SSF53335">
    <property type="entry name" value="S-adenosyl-L-methionine-dependent methyltransferases"/>
    <property type="match status" value="1"/>
</dbReference>
<evidence type="ECO:0000313" key="1">
    <source>
        <dbReference type="EMBL" id="QGY05975.1"/>
    </source>
</evidence>
<protein>
    <submittedName>
        <fullName evidence="1">Class I SAM-dependent methyltransferase</fullName>
    </submittedName>
</protein>
<reference evidence="1 2" key="1">
    <citation type="journal article" date="2012" name="Genet. Mol. Biol.">
        <title>Analysis of 16S rRNA and mxaF genes revealing insights into Methylobacterium niche-specific plant association.</title>
        <authorList>
            <person name="Dourado M.N."/>
            <person name="Andreote F.D."/>
            <person name="Dini-Andreote F."/>
            <person name="Conti R."/>
            <person name="Araujo J.M."/>
            <person name="Araujo W.L."/>
        </authorList>
    </citation>
    <scope>NUCLEOTIDE SEQUENCE [LARGE SCALE GENOMIC DNA]</scope>
    <source>
        <strain evidence="1 2">SR1.6/6</strain>
    </source>
</reference>
<keyword evidence="1" id="KW-0808">Transferase</keyword>
<dbReference type="AlphaFoldDB" id="A0A6B9G2I5"/>